<dbReference type="HOGENOM" id="CLU_051752_4_0_1"/>
<dbReference type="Pfam" id="PF03168">
    <property type="entry name" value="LEA_2"/>
    <property type="match status" value="1"/>
</dbReference>
<feature type="domain" description="Late embryogenesis abundant protein LEA-2 subgroup" evidence="7">
    <location>
        <begin position="130"/>
        <end position="232"/>
    </location>
</feature>
<keyword evidence="3 6" id="KW-1133">Transmembrane helix</keyword>
<accession>C5YUE9</accession>
<evidence type="ECO:0000256" key="2">
    <source>
        <dbReference type="ARBA" id="ARBA00022692"/>
    </source>
</evidence>
<evidence type="ECO:0000313" key="9">
    <source>
        <dbReference type="Proteomes" id="UP000000768"/>
    </source>
</evidence>
<dbReference type="eggNOG" id="ENOG502QPUX">
    <property type="taxonomic scope" value="Eukaryota"/>
</dbReference>
<dbReference type="GO" id="GO:0098542">
    <property type="term" value="P:defense response to other organism"/>
    <property type="evidence" value="ECO:0007669"/>
    <property type="project" value="InterPro"/>
</dbReference>
<feature type="transmembrane region" description="Helical" evidence="6">
    <location>
        <begin position="64"/>
        <end position="95"/>
    </location>
</feature>
<name>C5YUE9_SORBI</name>
<evidence type="ECO:0000256" key="6">
    <source>
        <dbReference type="SAM" id="Phobius"/>
    </source>
</evidence>
<evidence type="ECO:0000256" key="3">
    <source>
        <dbReference type="ARBA" id="ARBA00022989"/>
    </source>
</evidence>
<sequence>MADRVYPAAKPNPPPGAATAANGAGTGNGNAAASFPAPKSQMYQRPIYRPQAPAKRRRGRSCRCSFCCCFCWALLAIILLAFVAAVAGGAFYLLYRPQRPSFTVSSVRLASLNLTSSPTAPLLTDAITLTVTARNPNKKMVYLYDDLTVSVATAANAVSLGSTTVPGFTHAAGNTTVVTATVSSNAVTVDPSGAGSDIKRSGAFSVVVDADTSAGVRVGGLKTKKIGIQVHCEGIKVTPPPPAPAPAPKRVKGKNSTVALAPAPAPAADAATTRTAATVSTAAHSCKVRVRVKIWKWTF</sequence>
<dbReference type="Gramene" id="EES19193">
    <property type="protein sequence ID" value="EES19193"/>
    <property type="gene ID" value="SORBI_3009G073300"/>
</dbReference>
<dbReference type="InterPro" id="IPR044839">
    <property type="entry name" value="NDR1-like"/>
</dbReference>
<reference evidence="8 9" key="1">
    <citation type="journal article" date="2009" name="Nature">
        <title>The Sorghum bicolor genome and the diversification of grasses.</title>
        <authorList>
            <person name="Paterson A.H."/>
            <person name="Bowers J.E."/>
            <person name="Bruggmann R."/>
            <person name="Dubchak I."/>
            <person name="Grimwood J."/>
            <person name="Gundlach H."/>
            <person name="Haberer G."/>
            <person name="Hellsten U."/>
            <person name="Mitros T."/>
            <person name="Poliakov A."/>
            <person name="Schmutz J."/>
            <person name="Spannagl M."/>
            <person name="Tang H."/>
            <person name="Wang X."/>
            <person name="Wicker T."/>
            <person name="Bharti A.K."/>
            <person name="Chapman J."/>
            <person name="Feltus F.A."/>
            <person name="Gowik U."/>
            <person name="Grigoriev I.V."/>
            <person name="Lyons E."/>
            <person name="Maher C.A."/>
            <person name="Martis M."/>
            <person name="Narechania A."/>
            <person name="Otillar R.P."/>
            <person name="Penning B.W."/>
            <person name="Salamov A.A."/>
            <person name="Wang Y."/>
            <person name="Zhang L."/>
            <person name="Carpita N.C."/>
            <person name="Freeling M."/>
            <person name="Gingle A.R."/>
            <person name="Hash C.T."/>
            <person name="Keller B."/>
            <person name="Klein P."/>
            <person name="Kresovich S."/>
            <person name="McCann M.C."/>
            <person name="Ming R."/>
            <person name="Peterson D.G."/>
            <person name="Mehboob-ur-Rahman"/>
            <person name="Ware D."/>
            <person name="Westhoff P."/>
            <person name="Mayer K.F."/>
            <person name="Messing J."/>
            <person name="Rokhsar D.S."/>
        </authorList>
    </citation>
    <scope>NUCLEOTIDE SEQUENCE [LARGE SCALE GENOMIC DNA]</scope>
    <source>
        <strain evidence="9">cv. BTx623</strain>
    </source>
</reference>
<protein>
    <recommendedName>
        <fullName evidence="7">Late embryogenesis abundant protein LEA-2 subgroup domain-containing protein</fullName>
    </recommendedName>
</protein>
<comment type="subcellular location">
    <subcellularLocation>
        <location evidence="1">Membrane</location>
        <topology evidence="1">Single-pass membrane protein</topology>
    </subcellularLocation>
</comment>
<reference evidence="9" key="2">
    <citation type="journal article" date="2018" name="Plant J.">
        <title>The Sorghum bicolor reference genome: improved assembly, gene annotations, a transcriptome atlas, and signatures of genome organization.</title>
        <authorList>
            <person name="McCormick R.F."/>
            <person name="Truong S.K."/>
            <person name="Sreedasyam A."/>
            <person name="Jenkins J."/>
            <person name="Shu S."/>
            <person name="Sims D."/>
            <person name="Kennedy M."/>
            <person name="Amirebrahimi M."/>
            <person name="Weers B.D."/>
            <person name="McKinley B."/>
            <person name="Mattison A."/>
            <person name="Morishige D.T."/>
            <person name="Grimwood J."/>
            <person name="Schmutz J."/>
            <person name="Mullet J.E."/>
        </authorList>
    </citation>
    <scope>NUCLEOTIDE SEQUENCE [LARGE SCALE GENOMIC DNA]</scope>
    <source>
        <strain evidence="9">cv. BTx623</strain>
    </source>
</reference>
<dbReference type="OMA" id="TFPANKA"/>
<gene>
    <name evidence="8" type="ORF">SORBI_3009G073300</name>
</gene>
<dbReference type="FunCoup" id="C5YUE9">
    <property type="interactions" value="1368"/>
</dbReference>
<dbReference type="EMBL" id="CM000768">
    <property type="protein sequence ID" value="EES19193.1"/>
    <property type="molecule type" value="Genomic_DNA"/>
</dbReference>
<dbReference type="Proteomes" id="UP000000768">
    <property type="component" value="Chromosome 9"/>
</dbReference>
<evidence type="ECO:0000256" key="4">
    <source>
        <dbReference type="ARBA" id="ARBA00023136"/>
    </source>
</evidence>
<proteinExistence type="predicted"/>
<evidence type="ECO:0000256" key="1">
    <source>
        <dbReference type="ARBA" id="ARBA00004167"/>
    </source>
</evidence>
<dbReference type="STRING" id="4558.C5YUE9"/>
<dbReference type="InParanoid" id="C5YUE9"/>
<dbReference type="OrthoDB" id="777167at2759"/>
<evidence type="ECO:0000256" key="5">
    <source>
        <dbReference type="SAM" id="MobiDB-lite"/>
    </source>
</evidence>
<dbReference type="KEGG" id="sbi:8065913"/>
<dbReference type="InterPro" id="IPR004864">
    <property type="entry name" value="LEA_2"/>
</dbReference>
<evidence type="ECO:0000259" key="7">
    <source>
        <dbReference type="Pfam" id="PF03168"/>
    </source>
</evidence>
<dbReference type="PANTHER" id="PTHR31234:SF2">
    <property type="entry name" value="OS05G0199100 PROTEIN"/>
    <property type="match status" value="1"/>
</dbReference>
<keyword evidence="4 6" id="KW-0472">Membrane</keyword>
<dbReference type="PANTHER" id="PTHR31234">
    <property type="entry name" value="LATE EMBRYOGENESIS ABUNDANT (LEA) HYDROXYPROLINE-RICH GLYCOPROTEIN FAMILY"/>
    <property type="match status" value="1"/>
</dbReference>
<keyword evidence="2 6" id="KW-0812">Transmembrane</keyword>
<organism evidence="8 9">
    <name type="scientific">Sorghum bicolor</name>
    <name type="common">Sorghum</name>
    <name type="synonym">Sorghum vulgare</name>
    <dbReference type="NCBI Taxonomy" id="4558"/>
    <lineage>
        <taxon>Eukaryota</taxon>
        <taxon>Viridiplantae</taxon>
        <taxon>Streptophyta</taxon>
        <taxon>Embryophyta</taxon>
        <taxon>Tracheophyta</taxon>
        <taxon>Spermatophyta</taxon>
        <taxon>Magnoliopsida</taxon>
        <taxon>Liliopsida</taxon>
        <taxon>Poales</taxon>
        <taxon>Poaceae</taxon>
        <taxon>PACMAD clade</taxon>
        <taxon>Panicoideae</taxon>
        <taxon>Andropogonodae</taxon>
        <taxon>Andropogoneae</taxon>
        <taxon>Sorghinae</taxon>
        <taxon>Sorghum</taxon>
    </lineage>
</organism>
<dbReference type="AlphaFoldDB" id="C5YUE9"/>
<keyword evidence="9" id="KW-1185">Reference proteome</keyword>
<feature type="region of interest" description="Disordered" evidence="5">
    <location>
        <begin position="1"/>
        <end position="25"/>
    </location>
</feature>
<dbReference type="GO" id="GO:0016020">
    <property type="term" value="C:membrane"/>
    <property type="evidence" value="ECO:0007669"/>
    <property type="project" value="UniProtKB-SubCell"/>
</dbReference>
<evidence type="ECO:0000313" key="8">
    <source>
        <dbReference type="EMBL" id="EES19193.1"/>
    </source>
</evidence>